<dbReference type="GO" id="GO:0022857">
    <property type="term" value="F:transmembrane transporter activity"/>
    <property type="evidence" value="ECO:0007669"/>
    <property type="project" value="TreeGrafter"/>
</dbReference>
<feature type="transmembrane region" description="Helical" evidence="6">
    <location>
        <begin position="376"/>
        <end position="396"/>
    </location>
</feature>
<evidence type="ECO:0000313" key="8">
    <source>
        <dbReference type="EMBL" id="KAA0585519.1"/>
    </source>
</evidence>
<evidence type="ECO:0000259" key="7">
    <source>
        <dbReference type="Pfam" id="PF02687"/>
    </source>
</evidence>
<dbReference type="InterPro" id="IPR050250">
    <property type="entry name" value="Macrolide_Exporter_MacB"/>
</dbReference>
<keyword evidence="9" id="KW-1185">Reference proteome</keyword>
<name>A0A5A9FWP4_AZOLI</name>
<sequence>MSSLPRQCFVLTRAALAGLPGRLAISLSMVASIALVVAVLIGFLAVAAGLERTLGAGGSREVAVILGGGAFQEIASAIPPDAARSLQADGTAAGIALDDRGRPLLSREIAVPVEATAADGQRRMVALRGMEAAGPRLRPGSSIRTGRLFAPGMREIVIGETLARDLGLDTGSSDAGPKTGSIRRLRLGPVDWAVVGIVAAQGGAADSEIWGDLDLVRAVFDRQGDIQALRVALDGPDGLAALRAALPGATPSPLDAMTEADLLAGQSAPVTRLVALLGWPITLLMAVGASAGALNTMMSSVSERRIEIATLRVLGFSRLATFTATVAEAMALSLAGAVLGAAVALILDGWSTSTLGADGTALVFRLAVTPAGLMKAGTLALAIGVLGGVLPAVAAARLSPLESLKAGP</sequence>
<dbReference type="GO" id="GO:0005886">
    <property type="term" value="C:plasma membrane"/>
    <property type="evidence" value="ECO:0007669"/>
    <property type="project" value="UniProtKB-SubCell"/>
</dbReference>
<comment type="subcellular location">
    <subcellularLocation>
        <location evidence="1">Cell membrane</location>
        <topology evidence="1">Multi-pass membrane protein</topology>
    </subcellularLocation>
</comment>
<keyword evidence="5 6" id="KW-0472">Membrane</keyword>
<protein>
    <submittedName>
        <fullName evidence="8">ABC transporter permease</fullName>
    </submittedName>
</protein>
<evidence type="ECO:0000256" key="6">
    <source>
        <dbReference type="SAM" id="Phobius"/>
    </source>
</evidence>
<evidence type="ECO:0000256" key="1">
    <source>
        <dbReference type="ARBA" id="ARBA00004651"/>
    </source>
</evidence>
<feature type="transmembrane region" description="Helical" evidence="6">
    <location>
        <begin position="319"/>
        <end position="347"/>
    </location>
</feature>
<keyword evidence="2" id="KW-1003">Cell membrane</keyword>
<evidence type="ECO:0000256" key="5">
    <source>
        <dbReference type="ARBA" id="ARBA00023136"/>
    </source>
</evidence>
<organism evidence="8 9">
    <name type="scientific">Azospirillum lipoferum</name>
    <dbReference type="NCBI Taxonomy" id="193"/>
    <lineage>
        <taxon>Bacteria</taxon>
        <taxon>Pseudomonadati</taxon>
        <taxon>Pseudomonadota</taxon>
        <taxon>Alphaproteobacteria</taxon>
        <taxon>Rhodospirillales</taxon>
        <taxon>Azospirillaceae</taxon>
        <taxon>Azospirillum</taxon>
    </lineage>
</organism>
<evidence type="ECO:0000313" key="9">
    <source>
        <dbReference type="Proteomes" id="UP000324927"/>
    </source>
</evidence>
<proteinExistence type="predicted"/>
<keyword evidence="3 6" id="KW-0812">Transmembrane</keyword>
<dbReference type="AlphaFoldDB" id="A0A5A9FWP4"/>
<dbReference type="InterPro" id="IPR003838">
    <property type="entry name" value="ABC3_permease_C"/>
</dbReference>
<feature type="transmembrane region" description="Helical" evidence="6">
    <location>
        <begin position="276"/>
        <end position="298"/>
    </location>
</feature>
<accession>A0A5A9FWP4</accession>
<dbReference type="EMBL" id="VTTN01000039">
    <property type="protein sequence ID" value="KAA0585519.1"/>
    <property type="molecule type" value="Genomic_DNA"/>
</dbReference>
<evidence type="ECO:0000256" key="3">
    <source>
        <dbReference type="ARBA" id="ARBA00022692"/>
    </source>
</evidence>
<dbReference type="OrthoDB" id="241967at2"/>
<gene>
    <name evidence="8" type="ORF">FZ942_35385</name>
</gene>
<keyword evidence="4 6" id="KW-1133">Transmembrane helix</keyword>
<comment type="caution">
    <text evidence="8">The sequence shown here is derived from an EMBL/GenBank/DDBJ whole genome shotgun (WGS) entry which is preliminary data.</text>
</comment>
<dbReference type="PANTHER" id="PTHR30572">
    <property type="entry name" value="MEMBRANE COMPONENT OF TRANSPORTER-RELATED"/>
    <property type="match status" value="1"/>
</dbReference>
<evidence type="ECO:0000256" key="4">
    <source>
        <dbReference type="ARBA" id="ARBA00022989"/>
    </source>
</evidence>
<feature type="transmembrane region" description="Helical" evidence="6">
    <location>
        <begin position="23"/>
        <end position="50"/>
    </location>
</feature>
<dbReference type="PANTHER" id="PTHR30572:SF15">
    <property type="entry name" value="ABC TRANSPORTER PERMEASE"/>
    <property type="match status" value="1"/>
</dbReference>
<evidence type="ECO:0000256" key="2">
    <source>
        <dbReference type="ARBA" id="ARBA00022475"/>
    </source>
</evidence>
<reference evidence="8 9" key="1">
    <citation type="submission" date="2019-08" db="EMBL/GenBank/DDBJ databases">
        <authorList>
            <person name="Grouzdev D."/>
            <person name="Tikhonova E."/>
            <person name="Kravchenko I."/>
        </authorList>
    </citation>
    <scope>NUCLEOTIDE SEQUENCE [LARGE SCALE GENOMIC DNA]</scope>
    <source>
        <strain evidence="8 9">59b</strain>
    </source>
</reference>
<dbReference type="Proteomes" id="UP000324927">
    <property type="component" value="Unassembled WGS sequence"/>
</dbReference>
<dbReference type="RefSeq" id="WP_149235711.1">
    <property type="nucleotide sequence ID" value="NZ_JALJXJ010000033.1"/>
</dbReference>
<feature type="domain" description="ABC3 transporter permease C-terminal" evidence="7">
    <location>
        <begin position="282"/>
        <end position="400"/>
    </location>
</feature>
<dbReference type="Pfam" id="PF02687">
    <property type="entry name" value="FtsX"/>
    <property type="match status" value="1"/>
</dbReference>